<keyword evidence="11" id="KW-1185">Reference proteome</keyword>
<gene>
    <name evidence="10" type="ORF">ACFSQW_11900</name>
</gene>
<evidence type="ECO:0000256" key="3">
    <source>
        <dbReference type="ARBA" id="ARBA00022452"/>
    </source>
</evidence>
<comment type="caution">
    <text evidence="10">The sequence shown here is derived from an EMBL/GenBank/DDBJ whole genome shotgun (WGS) entry which is preliminary data.</text>
</comment>
<evidence type="ECO:0000313" key="11">
    <source>
        <dbReference type="Proteomes" id="UP001597440"/>
    </source>
</evidence>
<dbReference type="Proteomes" id="UP001597440">
    <property type="component" value="Unassembled WGS sequence"/>
</dbReference>
<comment type="similarity">
    <text evidence="7">Belongs to the TonB-dependent receptor family.</text>
</comment>
<keyword evidence="4 7" id="KW-0812">Transmembrane</keyword>
<evidence type="ECO:0000313" key="10">
    <source>
        <dbReference type="EMBL" id="MFD2555099.1"/>
    </source>
</evidence>
<name>A0ABW5L320_9SPHI</name>
<keyword evidence="2 7" id="KW-0813">Transport</keyword>
<feature type="domain" description="TonB-dependent receptor plug" evidence="9">
    <location>
        <begin position="240"/>
        <end position="344"/>
    </location>
</feature>
<proteinExistence type="inferred from homology"/>
<dbReference type="SUPFAM" id="SSF56935">
    <property type="entry name" value="Porins"/>
    <property type="match status" value="1"/>
</dbReference>
<evidence type="ECO:0000256" key="6">
    <source>
        <dbReference type="ARBA" id="ARBA00023237"/>
    </source>
</evidence>
<keyword evidence="3 7" id="KW-1134">Transmembrane beta strand</keyword>
<dbReference type="InterPro" id="IPR037066">
    <property type="entry name" value="Plug_dom_sf"/>
</dbReference>
<keyword evidence="6 7" id="KW-0998">Cell outer membrane</keyword>
<dbReference type="InterPro" id="IPR008969">
    <property type="entry name" value="CarboxyPept-like_regulatory"/>
</dbReference>
<comment type="subcellular location">
    <subcellularLocation>
        <location evidence="1 7">Cell outer membrane</location>
        <topology evidence="1 7">Multi-pass membrane protein</topology>
    </subcellularLocation>
</comment>
<dbReference type="EMBL" id="JBHULD010000014">
    <property type="protein sequence ID" value="MFD2555099.1"/>
    <property type="molecule type" value="Genomic_DNA"/>
</dbReference>
<dbReference type="InterPro" id="IPR039426">
    <property type="entry name" value="TonB-dep_rcpt-like"/>
</dbReference>
<dbReference type="SUPFAM" id="SSF49464">
    <property type="entry name" value="Carboxypeptidase regulatory domain-like"/>
    <property type="match status" value="1"/>
</dbReference>
<organism evidence="10 11">
    <name type="scientific">Sphingobacterium tabacisoli</name>
    <dbReference type="NCBI Taxonomy" id="2044855"/>
    <lineage>
        <taxon>Bacteria</taxon>
        <taxon>Pseudomonadati</taxon>
        <taxon>Bacteroidota</taxon>
        <taxon>Sphingobacteriia</taxon>
        <taxon>Sphingobacteriales</taxon>
        <taxon>Sphingobacteriaceae</taxon>
        <taxon>Sphingobacterium</taxon>
    </lineage>
</organism>
<keyword evidence="8" id="KW-1133">Transmembrane helix</keyword>
<feature type="transmembrane region" description="Helical" evidence="8">
    <location>
        <begin position="30"/>
        <end position="48"/>
    </location>
</feature>
<dbReference type="Pfam" id="PF07715">
    <property type="entry name" value="Plug"/>
    <property type="match status" value="1"/>
</dbReference>
<dbReference type="NCBIfam" id="TIGR04056">
    <property type="entry name" value="OMP_RagA_SusC"/>
    <property type="match status" value="1"/>
</dbReference>
<evidence type="ECO:0000256" key="8">
    <source>
        <dbReference type="SAM" id="Phobius"/>
    </source>
</evidence>
<evidence type="ECO:0000256" key="4">
    <source>
        <dbReference type="ARBA" id="ARBA00022692"/>
    </source>
</evidence>
<dbReference type="Gene3D" id="2.40.170.20">
    <property type="entry name" value="TonB-dependent receptor, beta-barrel domain"/>
    <property type="match status" value="1"/>
</dbReference>
<dbReference type="RefSeq" id="WP_210353465.1">
    <property type="nucleotide sequence ID" value="NZ_JAEQMU010000001.1"/>
</dbReference>
<dbReference type="Gene3D" id="2.170.130.10">
    <property type="entry name" value="TonB-dependent receptor, plug domain"/>
    <property type="match status" value="1"/>
</dbReference>
<dbReference type="InterPro" id="IPR036942">
    <property type="entry name" value="Beta-barrel_TonB_sf"/>
</dbReference>
<dbReference type="Pfam" id="PF13620">
    <property type="entry name" value="CarboxypepD_reg"/>
    <property type="match status" value="1"/>
</dbReference>
<keyword evidence="5 7" id="KW-0472">Membrane</keyword>
<evidence type="ECO:0000256" key="7">
    <source>
        <dbReference type="PROSITE-ProRule" id="PRU01360"/>
    </source>
</evidence>
<dbReference type="InterPro" id="IPR012910">
    <property type="entry name" value="Plug_dom"/>
</dbReference>
<sequence length="1188" mass="133907">MNKNNGAYDLLRNLLSGIHQYRRPLTQTIVIMKMICFLTFVLSLGAWGSTVAQKVSLRAQGVAFKSVIQQIQKQSGYSFMIKEEFFKQAKALHLVAEDKEILEVLPLLFRNQPFGYTVQGNIVSAVALQRATNQSSSLASEQQQSIRGRVTNEKGEPLAGGSIYVLDEQGKRTAVQTKTDEQGYFELQKDQNGAKLEVVYLGYTAQRLTARADMGVISLKPFSAEVEEVMVNTGYQSVPKERATGSFEFIDSTKLATRISNNILQKLEYLAPGLQFDNRTGKSVINIRGINTFSENLMQPLIIVDNFPYSGDIANINPNDVESVTLLKDASATSIWGARAGNGVIVINLKKNSKGYNKVEFTHNLTFGEKQDLFYLRNISSTDFIDVERMLFDKGFYKASLNSVNSRLLVFSPVVQLLDQQSKGLIPKEEVERQINSFRNHDYRREVMDNLYRNPVREQYHLSNDLARDKFTNRIAVGYDRNSEQQASNSQRLTLQTSNRYDFSDQLQLQVGMAWSNQKSTSSPTFPSFPINPLGGKAALYPYAQLKSDDGSSLAIPYNYNLSFVQNIPDPQLLDWTYKPLEDYKESQTNSNTKDIVLNGTLTYKPFPFLTLSGLYNYENQSVDTEKRNGVNSFYSRDLINRFSQVKNGAITRIVPLGDIMQNNTSRMLSHKARFQASSDFSLQEDWKFNLFSGAEISHASTDTRLNTAYGYDENTMTSINVDPINTYPIYSNLSGNSRIPFYNGFGRTSNRFVSLFGNAAVTYKNRYIANFSARRDASNLFGVKTNDRWNPLWSAGLAWVITNEKFMDKLNWIDLLKFRTTVGHSGNLGGVSTTLPIIYYDNPRNDLETERKASVGALPNPNLKWEDVRMTNFAIDFAFLNNTLSGSFDYYLKKSTDLLASEAIDPTLGLYNMRRNVGELTGKGLDLNLGYRKSLNSSLRVGIDALFSYTTDKVSKYNGILSNTTYYASAGGRTLLPVEGKALYPIFSYQFKGLDPDTGDPLGWYRGEVSKNYSGILYDSVQNLNYHGRGLPTYQGSLRPSVQWKGFQASVNLVYKFGYFFQKETINYAALFKSWKGNADFADRWQQPGDETRTSVPSMIYPANASRDDFYANSSMNVLKGDHIRISDIRLGYSFAAKTAHKPIAIAVNGYVNNVGIIWRKNKYGLDPDSYGIPAIRTYGLNINVKY</sequence>
<evidence type="ECO:0000256" key="5">
    <source>
        <dbReference type="ARBA" id="ARBA00023136"/>
    </source>
</evidence>
<protein>
    <submittedName>
        <fullName evidence="10">SusC/RagA family TonB-linked outer membrane protein</fullName>
    </submittedName>
</protein>
<evidence type="ECO:0000259" key="9">
    <source>
        <dbReference type="Pfam" id="PF07715"/>
    </source>
</evidence>
<evidence type="ECO:0000256" key="1">
    <source>
        <dbReference type="ARBA" id="ARBA00004571"/>
    </source>
</evidence>
<evidence type="ECO:0000256" key="2">
    <source>
        <dbReference type="ARBA" id="ARBA00022448"/>
    </source>
</evidence>
<dbReference type="InterPro" id="IPR023996">
    <property type="entry name" value="TonB-dep_OMP_SusC/RagA"/>
</dbReference>
<dbReference type="PROSITE" id="PS52016">
    <property type="entry name" value="TONB_DEPENDENT_REC_3"/>
    <property type="match status" value="1"/>
</dbReference>
<reference evidence="11" key="1">
    <citation type="journal article" date="2019" name="Int. J. Syst. Evol. Microbiol.">
        <title>The Global Catalogue of Microorganisms (GCM) 10K type strain sequencing project: providing services to taxonomists for standard genome sequencing and annotation.</title>
        <authorList>
            <consortium name="The Broad Institute Genomics Platform"/>
            <consortium name="The Broad Institute Genome Sequencing Center for Infectious Disease"/>
            <person name="Wu L."/>
            <person name="Ma J."/>
        </authorList>
    </citation>
    <scope>NUCLEOTIDE SEQUENCE [LARGE SCALE GENOMIC DNA]</scope>
    <source>
        <strain evidence="11">KCTC 52298</strain>
    </source>
</reference>
<accession>A0ABW5L320</accession>